<feature type="region of interest" description="Disordered" evidence="1">
    <location>
        <begin position="456"/>
        <end position="482"/>
    </location>
</feature>
<accession>A0A8H5MCG8</accession>
<feature type="compositionally biased region" description="Basic and acidic residues" evidence="1">
    <location>
        <begin position="502"/>
        <end position="516"/>
    </location>
</feature>
<feature type="compositionally biased region" description="Low complexity" evidence="1">
    <location>
        <begin position="461"/>
        <end position="472"/>
    </location>
</feature>
<comment type="caution">
    <text evidence="2">The sequence shown here is derived from an EMBL/GenBank/DDBJ whole genome shotgun (WGS) entry which is preliminary data.</text>
</comment>
<feature type="region of interest" description="Disordered" evidence="1">
    <location>
        <begin position="496"/>
        <end position="526"/>
    </location>
</feature>
<dbReference type="OrthoDB" id="3269398at2759"/>
<proteinExistence type="predicted"/>
<organism evidence="2 3">
    <name type="scientific">Collybiopsis confluens</name>
    <dbReference type="NCBI Taxonomy" id="2823264"/>
    <lineage>
        <taxon>Eukaryota</taxon>
        <taxon>Fungi</taxon>
        <taxon>Dikarya</taxon>
        <taxon>Basidiomycota</taxon>
        <taxon>Agaricomycotina</taxon>
        <taxon>Agaricomycetes</taxon>
        <taxon>Agaricomycetidae</taxon>
        <taxon>Agaricales</taxon>
        <taxon>Marasmiineae</taxon>
        <taxon>Omphalotaceae</taxon>
        <taxon>Collybiopsis</taxon>
    </lineage>
</organism>
<keyword evidence="3" id="KW-1185">Reference proteome</keyword>
<evidence type="ECO:0000313" key="3">
    <source>
        <dbReference type="Proteomes" id="UP000518752"/>
    </source>
</evidence>
<evidence type="ECO:0000256" key="1">
    <source>
        <dbReference type="SAM" id="MobiDB-lite"/>
    </source>
</evidence>
<feature type="compositionally biased region" description="Basic and acidic residues" evidence="1">
    <location>
        <begin position="145"/>
        <end position="156"/>
    </location>
</feature>
<dbReference type="Proteomes" id="UP000518752">
    <property type="component" value="Unassembled WGS sequence"/>
</dbReference>
<evidence type="ECO:0000313" key="2">
    <source>
        <dbReference type="EMBL" id="KAF5388596.1"/>
    </source>
</evidence>
<dbReference type="EMBL" id="JAACJN010000029">
    <property type="protein sequence ID" value="KAF5388596.1"/>
    <property type="molecule type" value="Genomic_DNA"/>
</dbReference>
<dbReference type="AlphaFoldDB" id="A0A8H5MCG8"/>
<reference evidence="2 3" key="1">
    <citation type="journal article" date="2020" name="ISME J.">
        <title>Uncovering the hidden diversity of litter-decomposition mechanisms in mushroom-forming fungi.</title>
        <authorList>
            <person name="Floudas D."/>
            <person name="Bentzer J."/>
            <person name="Ahren D."/>
            <person name="Johansson T."/>
            <person name="Persson P."/>
            <person name="Tunlid A."/>
        </authorList>
    </citation>
    <scope>NUCLEOTIDE SEQUENCE [LARGE SCALE GENOMIC DNA]</scope>
    <source>
        <strain evidence="2 3">CBS 406.79</strain>
    </source>
</reference>
<gene>
    <name evidence="2" type="ORF">D9757_004687</name>
</gene>
<feature type="region of interest" description="Disordered" evidence="1">
    <location>
        <begin position="102"/>
        <end position="159"/>
    </location>
</feature>
<protein>
    <submittedName>
        <fullName evidence="2">Uncharacterized protein</fullName>
    </submittedName>
</protein>
<name>A0A8H5MCG8_9AGAR</name>
<feature type="compositionally biased region" description="Polar residues" evidence="1">
    <location>
        <begin position="102"/>
        <end position="138"/>
    </location>
</feature>
<sequence length="625" mass="68885">MASADPTFPVSASAGAFFERHSIVEPSEALPPSPILSPSVMASICTSEEVPIFLFSSNSNDEIESRRVSSTSCLVSSVSAGTVHTARSCATFGTFGQFRTQPLDSRTSDLQPQTDSSRTSTLVDYSSTNQAVTNNFASPSPGLDLRYDQPDDDSSKDAVSTRSMYYSTYSYTSSSLSDLCYVTHGQTISHGYAGDLHSTSSLSDYPNLYRDSAISLPSVSDSHWPRYDRKASSAAGDLASFPRLFLPPSPESIPDPMSSHADLPRTLAWLKDTVVEMLIDQEGFRSICPCFRFAGYSTNTRSLDPNDKEIEGGAAHFIPVTRQTFNFHYAPFDGQPVLRRISVKGNSRDHVSRQATISLKSNGVYEVRGIETSLISSKMRGLGTSVEAPKLRWKLDYYVDDRKGSGRREGEKTLMPLAFSCSPLLLHPLQGRKIKLMQVMRKNVVSKLVAEKMELPQTTASRSSSPLPLRSSPSPPRTDPSKAHLWHLHRRFLSHGHSNNHARSEGDEFRRSKGIGDGEPPFRPLSLMVPRRNQRTSPAMGIAVVDLSFGETAQESDEVKGGETRNPMTFLSPNRSLPEARYDRHILPPSKLSELLEVEDMTSHGRKVGQVFVGLTPAPRSHKFK</sequence>